<dbReference type="EMBL" id="CP003379">
    <property type="protein sequence ID" value="AFL89872.1"/>
    <property type="molecule type" value="Genomic_DNA"/>
</dbReference>
<evidence type="ECO:0000313" key="2">
    <source>
        <dbReference type="EMBL" id="AFL89872.1"/>
    </source>
</evidence>
<dbReference type="eggNOG" id="COG2206">
    <property type="taxonomic scope" value="Bacteria"/>
</dbReference>
<dbReference type="Proteomes" id="UP000006056">
    <property type="component" value="Chromosome"/>
</dbReference>
<sequence length="498" mass="54091">MSNSSSNAVLYSADGQPVTLGEILSALSFALDMTEGARPGHSLRACLIGMRLGKQIGLSSQALADLYYALLLKDIGCSSNSARMAGAFTAADQVVKQRFKFVDKEKLGKPNREALTFVWSNVAPTANVWSRIRQIYRMVRAPGNLTAEMVEERCESGALILDKLGMGIETCAGVYSLDEQWNGHGLPDHLVAQEIPLLGRVCAVAQHLDSFCSEFGSAKAMATLADRSGVWFDPDLVRAAESLHQQEALWENCVPGSDPRLLQTAVLALDPGSSTALASRHIDLICSGFADVIDAKSPFTHRHSVGTTEAAVLISNAMGLAPSRVDVVRRAAMLHDIGMLSVPNTILDKPAPLTREEWVVIHRHPVLSQEILSRVSAFSEIAILAGQHHEKLDGSGYPFHLHGQQLSIESRILTAADVFSALMESRPHRQDLSPAEILQQLEQDVPHRLDPACFDAIVSVLDQLAVLPLDDIPGRSADTIPELVMVEPPPFRFEANPR</sequence>
<dbReference type="Gene3D" id="1.10.3210.10">
    <property type="entry name" value="Hypothetical protein af1432"/>
    <property type="match status" value="3"/>
</dbReference>
<dbReference type="AlphaFoldDB" id="I3ZKV4"/>
<dbReference type="PANTHER" id="PTHR45228:SF5">
    <property type="entry name" value="CYCLIC DI-GMP PHOSPHODIESTERASE VC_1348-RELATED"/>
    <property type="match status" value="1"/>
</dbReference>
<protein>
    <submittedName>
        <fullName evidence="2">HD-GYP domain-containing protein</fullName>
    </submittedName>
</protein>
<dbReference type="InterPro" id="IPR003607">
    <property type="entry name" value="HD/PDEase_dom"/>
</dbReference>
<name>I3ZKV4_TERRK</name>
<keyword evidence="3" id="KW-1185">Reference proteome</keyword>
<proteinExistence type="predicted"/>
<evidence type="ECO:0000313" key="3">
    <source>
        <dbReference type="Proteomes" id="UP000006056"/>
    </source>
</evidence>
<dbReference type="KEGG" id="trs:Terro_3658"/>
<dbReference type="PANTHER" id="PTHR45228">
    <property type="entry name" value="CYCLIC DI-GMP PHOSPHODIESTERASE TM_0186-RELATED"/>
    <property type="match status" value="1"/>
</dbReference>
<dbReference type="Pfam" id="PF13487">
    <property type="entry name" value="HD_5"/>
    <property type="match status" value="2"/>
</dbReference>
<dbReference type="OrthoDB" id="9804747at2"/>
<organism evidence="2 3">
    <name type="scientific">Terriglobus roseus (strain DSM 18391 / NRRL B-41598 / KBS 63)</name>
    <dbReference type="NCBI Taxonomy" id="926566"/>
    <lineage>
        <taxon>Bacteria</taxon>
        <taxon>Pseudomonadati</taxon>
        <taxon>Acidobacteriota</taxon>
        <taxon>Terriglobia</taxon>
        <taxon>Terriglobales</taxon>
        <taxon>Acidobacteriaceae</taxon>
        <taxon>Terriglobus</taxon>
    </lineage>
</organism>
<dbReference type="RefSeq" id="WP_014787133.1">
    <property type="nucleotide sequence ID" value="NC_018014.1"/>
</dbReference>
<gene>
    <name evidence="2" type="ordered locus">Terro_3658</name>
</gene>
<accession>I3ZKV4</accession>
<dbReference type="InterPro" id="IPR037522">
    <property type="entry name" value="HD_GYP_dom"/>
</dbReference>
<dbReference type="PROSITE" id="PS51832">
    <property type="entry name" value="HD_GYP"/>
    <property type="match status" value="1"/>
</dbReference>
<reference evidence="2 3" key="1">
    <citation type="submission" date="2012-06" db="EMBL/GenBank/DDBJ databases">
        <title>Complete genome of Terriglobus roseus DSM 18391.</title>
        <authorList>
            <consortium name="US DOE Joint Genome Institute (JGI-PGF)"/>
            <person name="Lucas S."/>
            <person name="Copeland A."/>
            <person name="Lapidus A."/>
            <person name="Glavina del Rio T."/>
            <person name="Dalin E."/>
            <person name="Tice H."/>
            <person name="Bruce D."/>
            <person name="Goodwin L."/>
            <person name="Pitluck S."/>
            <person name="Peters L."/>
            <person name="Mikhailova N."/>
            <person name="Munk A.C.C."/>
            <person name="Kyrpides N."/>
            <person name="Mavromatis K."/>
            <person name="Ivanova N."/>
            <person name="Brettin T."/>
            <person name="Detter J.C."/>
            <person name="Han C."/>
            <person name="Larimer F."/>
            <person name="Land M."/>
            <person name="Hauser L."/>
            <person name="Markowitz V."/>
            <person name="Cheng J.-F."/>
            <person name="Hugenholtz P."/>
            <person name="Woyke T."/>
            <person name="Wu D."/>
            <person name="Brambilla E."/>
            <person name="Klenk H.-P."/>
            <person name="Eisen J.A."/>
        </authorList>
    </citation>
    <scope>NUCLEOTIDE SEQUENCE [LARGE SCALE GENOMIC DNA]</scope>
    <source>
        <strain evidence="3">DSM 18391 / NRRL B-41598 / KBS 63</strain>
    </source>
</reference>
<dbReference type="SUPFAM" id="SSF109604">
    <property type="entry name" value="HD-domain/PDEase-like"/>
    <property type="match status" value="2"/>
</dbReference>
<dbReference type="STRING" id="926566.Terro_3658"/>
<dbReference type="InterPro" id="IPR052020">
    <property type="entry name" value="Cyclic_di-GMP/3'3'-cGAMP_PDE"/>
</dbReference>
<dbReference type="CDD" id="cd00077">
    <property type="entry name" value="HDc"/>
    <property type="match status" value="1"/>
</dbReference>
<dbReference type="HOGENOM" id="CLU_040286_1_0_0"/>
<dbReference type="SMART" id="SM00471">
    <property type="entry name" value="HDc"/>
    <property type="match status" value="1"/>
</dbReference>
<feature type="domain" description="HD-GYP" evidence="1">
    <location>
        <begin position="278"/>
        <end position="473"/>
    </location>
</feature>
<evidence type="ECO:0000259" key="1">
    <source>
        <dbReference type="PROSITE" id="PS51832"/>
    </source>
</evidence>